<dbReference type="PROSITE" id="PS50943">
    <property type="entry name" value="HTH_CROC1"/>
    <property type="match status" value="1"/>
</dbReference>
<dbReference type="EMBL" id="FUZT01000002">
    <property type="protein sequence ID" value="SKC50204.1"/>
    <property type="molecule type" value="Genomic_DNA"/>
</dbReference>
<dbReference type="GO" id="GO:0005829">
    <property type="term" value="C:cytosol"/>
    <property type="evidence" value="ECO:0007669"/>
    <property type="project" value="TreeGrafter"/>
</dbReference>
<dbReference type="SUPFAM" id="SSF48452">
    <property type="entry name" value="TPR-like"/>
    <property type="match status" value="2"/>
</dbReference>
<dbReference type="InterPro" id="IPR001387">
    <property type="entry name" value="Cro/C1-type_HTH"/>
</dbReference>
<dbReference type="GO" id="GO:0003677">
    <property type="term" value="F:DNA binding"/>
    <property type="evidence" value="ECO:0007669"/>
    <property type="project" value="UniProtKB-KW"/>
</dbReference>
<keyword evidence="5" id="KW-1185">Reference proteome</keyword>
<organism evidence="4 5">
    <name type="scientific">Maledivibacter halophilus</name>
    <dbReference type="NCBI Taxonomy" id="36842"/>
    <lineage>
        <taxon>Bacteria</taxon>
        <taxon>Bacillati</taxon>
        <taxon>Bacillota</taxon>
        <taxon>Clostridia</taxon>
        <taxon>Peptostreptococcales</taxon>
        <taxon>Caminicellaceae</taxon>
        <taxon>Maledivibacter</taxon>
    </lineage>
</organism>
<dbReference type="PANTHER" id="PTHR46797:SF1">
    <property type="entry name" value="METHYLPHOSPHONATE SYNTHASE"/>
    <property type="match status" value="1"/>
</dbReference>
<dbReference type="Pfam" id="PF13181">
    <property type="entry name" value="TPR_8"/>
    <property type="match status" value="2"/>
</dbReference>
<dbReference type="SMART" id="SM00530">
    <property type="entry name" value="HTH_XRE"/>
    <property type="match status" value="1"/>
</dbReference>
<keyword evidence="1" id="KW-0238">DNA-binding</keyword>
<feature type="repeat" description="TPR" evidence="2">
    <location>
        <begin position="418"/>
        <end position="451"/>
    </location>
</feature>
<evidence type="ECO:0000259" key="3">
    <source>
        <dbReference type="PROSITE" id="PS50943"/>
    </source>
</evidence>
<dbReference type="AlphaFoldDB" id="A0A1T5JFR6"/>
<name>A0A1T5JFR6_9FIRM</name>
<proteinExistence type="predicted"/>
<dbReference type="SUPFAM" id="SSF47413">
    <property type="entry name" value="lambda repressor-like DNA-binding domains"/>
    <property type="match status" value="1"/>
</dbReference>
<feature type="repeat" description="TPR" evidence="2">
    <location>
        <begin position="207"/>
        <end position="240"/>
    </location>
</feature>
<keyword evidence="2" id="KW-0802">TPR repeat</keyword>
<dbReference type="PANTHER" id="PTHR46797">
    <property type="entry name" value="HTH-TYPE TRANSCRIPTIONAL REGULATOR"/>
    <property type="match status" value="1"/>
</dbReference>
<accession>A0A1T5JFR6</accession>
<dbReference type="CDD" id="cd00093">
    <property type="entry name" value="HTH_XRE"/>
    <property type="match status" value="1"/>
</dbReference>
<dbReference type="OrthoDB" id="290878at2"/>
<dbReference type="Pfam" id="PF12844">
    <property type="entry name" value="HTH_19"/>
    <property type="match status" value="1"/>
</dbReference>
<sequence>MVFTISDVGKKIRFLRKEQNLTQEELAGNQFTKSYISLIERGKINPSMKALNYIAEKLNKPVSLLLDTENSIVDSNNLYKISFIIEKGKKLVDNSEFNEALAEFTPLLNNMDNLTNYHKGLIYYYLGYIHFKKETSSKYLELIKKSINLFINALKNFEDNDPKDNLEIYIKLAECQYIMNSKNKSLNYFLEAKDYEEEHGVDLDNYFYILRNITILYTQKGNYSVAIDYLRKIINLSKRENIINEHVLGSYITLSTCYFFLEQYEDSLNTLEKILPVYENLLNNPKLHSGIYFRIAKAHIEIGNYDTALENINKSVEIAETIKEQHMKIFTLLYNRFIKSKIHFYEKDYDKAINETEKIIKELESINRFDNEYISLKADVYSLIGETLLVKNDCQKALEYLNMSLKLYTKIKAGFKFPVIYKLLGKAYIGLNDSKKAQEFYDKAFELLAKNKI</sequence>
<feature type="repeat" description="TPR" evidence="2">
    <location>
        <begin position="289"/>
        <end position="322"/>
    </location>
</feature>
<dbReference type="Gene3D" id="1.25.40.10">
    <property type="entry name" value="Tetratricopeptide repeat domain"/>
    <property type="match status" value="3"/>
</dbReference>
<dbReference type="InterPro" id="IPR050807">
    <property type="entry name" value="TransReg_Diox_bact_type"/>
</dbReference>
<feature type="domain" description="HTH cro/C1-type" evidence="3">
    <location>
        <begin position="12"/>
        <end position="65"/>
    </location>
</feature>
<evidence type="ECO:0000313" key="4">
    <source>
        <dbReference type="EMBL" id="SKC50204.1"/>
    </source>
</evidence>
<reference evidence="4 5" key="1">
    <citation type="submission" date="2017-02" db="EMBL/GenBank/DDBJ databases">
        <authorList>
            <person name="Peterson S.W."/>
        </authorList>
    </citation>
    <scope>NUCLEOTIDE SEQUENCE [LARGE SCALE GENOMIC DNA]</scope>
    <source>
        <strain evidence="4 5">M1</strain>
    </source>
</reference>
<dbReference type="STRING" id="36842.SAMN02194393_01159"/>
<dbReference type="SMART" id="SM00028">
    <property type="entry name" value="TPR"/>
    <property type="match status" value="6"/>
</dbReference>
<dbReference type="PROSITE" id="PS50005">
    <property type="entry name" value="TPR"/>
    <property type="match status" value="3"/>
</dbReference>
<dbReference type="Gene3D" id="1.10.260.40">
    <property type="entry name" value="lambda repressor-like DNA-binding domains"/>
    <property type="match status" value="1"/>
</dbReference>
<gene>
    <name evidence="4" type="ORF">SAMN02194393_01159</name>
</gene>
<protein>
    <submittedName>
        <fullName evidence="4">Predicted transcriptional regulator with C-terminal CBS domains</fullName>
    </submittedName>
</protein>
<dbReference type="Proteomes" id="UP000190285">
    <property type="component" value="Unassembled WGS sequence"/>
</dbReference>
<evidence type="ECO:0000256" key="1">
    <source>
        <dbReference type="ARBA" id="ARBA00023125"/>
    </source>
</evidence>
<dbReference type="GO" id="GO:0003700">
    <property type="term" value="F:DNA-binding transcription factor activity"/>
    <property type="evidence" value="ECO:0007669"/>
    <property type="project" value="TreeGrafter"/>
</dbReference>
<dbReference type="InterPro" id="IPR019734">
    <property type="entry name" value="TPR_rpt"/>
</dbReference>
<dbReference type="InterPro" id="IPR011990">
    <property type="entry name" value="TPR-like_helical_dom_sf"/>
</dbReference>
<dbReference type="InterPro" id="IPR010982">
    <property type="entry name" value="Lambda_DNA-bd_dom_sf"/>
</dbReference>
<evidence type="ECO:0000313" key="5">
    <source>
        <dbReference type="Proteomes" id="UP000190285"/>
    </source>
</evidence>
<evidence type="ECO:0000256" key="2">
    <source>
        <dbReference type="PROSITE-ProRule" id="PRU00339"/>
    </source>
</evidence>